<feature type="region of interest" description="Disordered" evidence="8">
    <location>
        <begin position="891"/>
        <end position="1078"/>
    </location>
</feature>
<evidence type="ECO:0000256" key="5">
    <source>
        <dbReference type="ARBA" id="ARBA00022806"/>
    </source>
</evidence>
<dbReference type="InterPro" id="IPR014001">
    <property type="entry name" value="Helicase_ATP-bd"/>
</dbReference>
<feature type="domain" description="Helicase C-terminal" evidence="10">
    <location>
        <begin position="1453"/>
        <end position="1635"/>
    </location>
</feature>
<evidence type="ECO:0000259" key="9">
    <source>
        <dbReference type="PROSITE" id="PS51192"/>
    </source>
</evidence>
<dbReference type="GO" id="GO:0016787">
    <property type="term" value="F:hydrolase activity"/>
    <property type="evidence" value="ECO:0007669"/>
    <property type="project" value="UniProtKB-KW"/>
</dbReference>
<dbReference type="Gene3D" id="1.20.120.1080">
    <property type="match status" value="1"/>
</dbReference>
<dbReference type="InterPro" id="IPR011545">
    <property type="entry name" value="DEAD/DEAH_box_helicase_dom"/>
</dbReference>
<dbReference type="SUPFAM" id="SSF48208">
    <property type="entry name" value="Six-hairpin glycosidases"/>
    <property type="match status" value="1"/>
</dbReference>
<feature type="compositionally biased region" description="Acidic residues" evidence="8">
    <location>
        <begin position="917"/>
        <end position="930"/>
    </location>
</feature>
<dbReference type="Pfam" id="PF21010">
    <property type="entry name" value="HA2_C"/>
    <property type="match status" value="1"/>
</dbReference>
<dbReference type="InterPro" id="IPR002464">
    <property type="entry name" value="DNA/RNA_helicase_DEAH_CS"/>
</dbReference>
<dbReference type="SMART" id="SM00490">
    <property type="entry name" value="HELICc"/>
    <property type="match status" value="1"/>
</dbReference>
<dbReference type="Pfam" id="PF00754">
    <property type="entry name" value="F5_F8_type_C"/>
    <property type="match status" value="1"/>
</dbReference>
<dbReference type="EC" id="3.6.4.13" evidence="2"/>
<dbReference type="PROSITE" id="PS00690">
    <property type="entry name" value="DEAH_ATP_HELICASE"/>
    <property type="match status" value="1"/>
</dbReference>
<dbReference type="PANTHER" id="PTHR18934:SF99">
    <property type="entry name" value="ATP-DEPENDENT RNA HELICASE DHX37-RELATED"/>
    <property type="match status" value="1"/>
</dbReference>
<feature type="compositionally biased region" description="Acidic residues" evidence="8">
    <location>
        <begin position="1729"/>
        <end position="1743"/>
    </location>
</feature>
<dbReference type="Pfam" id="PF00270">
    <property type="entry name" value="DEAD"/>
    <property type="match status" value="1"/>
</dbReference>
<evidence type="ECO:0000256" key="7">
    <source>
        <dbReference type="ARBA" id="ARBA00047984"/>
    </source>
</evidence>
<dbReference type="InterPro" id="IPR008979">
    <property type="entry name" value="Galactose-bd-like_sf"/>
</dbReference>
<dbReference type="GO" id="GO:0005975">
    <property type="term" value="P:carbohydrate metabolic process"/>
    <property type="evidence" value="ECO:0007669"/>
    <property type="project" value="InterPro"/>
</dbReference>
<evidence type="ECO:0000313" key="14">
    <source>
        <dbReference type="Proteomes" id="UP000276864"/>
    </source>
</evidence>
<dbReference type="InterPro" id="IPR054491">
    <property type="entry name" value="MGH1-like_GH"/>
</dbReference>
<dbReference type="InterPro" id="IPR027417">
    <property type="entry name" value="P-loop_NTPase"/>
</dbReference>
<organism evidence="11 13">
    <name type="scientific">Hortaea werneckii</name>
    <name type="common">Black yeast</name>
    <name type="synonym">Cladosporium werneckii</name>
    <dbReference type="NCBI Taxonomy" id="91943"/>
    <lineage>
        <taxon>Eukaryota</taxon>
        <taxon>Fungi</taxon>
        <taxon>Dikarya</taxon>
        <taxon>Ascomycota</taxon>
        <taxon>Pezizomycotina</taxon>
        <taxon>Dothideomycetes</taxon>
        <taxon>Dothideomycetidae</taxon>
        <taxon>Mycosphaerellales</taxon>
        <taxon>Teratosphaeriaceae</taxon>
        <taxon>Hortaea</taxon>
    </lineage>
</organism>
<keyword evidence="5" id="KW-0347">Helicase</keyword>
<dbReference type="InterPro" id="IPR012341">
    <property type="entry name" value="6hp_glycosidase-like_sf"/>
</dbReference>
<evidence type="ECO:0000256" key="8">
    <source>
        <dbReference type="SAM" id="MobiDB-lite"/>
    </source>
</evidence>
<name>A0A3M6YHV0_HORWE</name>
<keyword evidence="3" id="KW-0547">Nucleotide-binding</keyword>
<dbReference type="EMBL" id="QWIM01001280">
    <property type="protein sequence ID" value="RMY27261.1"/>
    <property type="molecule type" value="Genomic_DNA"/>
</dbReference>
<evidence type="ECO:0000313" key="13">
    <source>
        <dbReference type="Proteomes" id="UP000271337"/>
    </source>
</evidence>
<feature type="compositionally biased region" description="Basic and acidic residues" evidence="8">
    <location>
        <begin position="1434"/>
        <end position="1445"/>
    </location>
</feature>
<comment type="catalytic activity">
    <reaction evidence="7">
        <text>ATP + H2O = ADP + phosphate + H(+)</text>
        <dbReference type="Rhea" id="RHEA:13065"/>
        <dbReference type="ChEBI" id="CHEBI:15377"/>
        <dbReference type="ChEBI" id="CHEBI:15378"/>
        <dbReference type="ChEBI" id="CHEBI:30616"/>
        <dbReference type="ChEBI" id="CHEBI:43474"/>
        <dbReference type="ChEBI" id="CHEBI:456216"/>
        <dbReference type="EC" id="3.6.4.13"/>
    </reaction>
</comment>
<dbReference type="InterPro" id="IPR007502">
    <property type="entry name" value="Helicase-assoc_dom"/>
</dbReference>
<feature type="compositionally biased region" description="Basic and acidic residues" evidence="8">
    <location>
        <begin position="805"/>
        <end position="824"/>
    </location>
</feature>
<evidence type="ECO:0000256" key="1">
    <source>
        <dbReference type="ARBA" id="ARBA00008792"/>
    </source>
</evidence>
<feature type="region of interest" description="Disordered" evidence="8">
    <location>
        <begin position="1726"/>
        <end position="1759"/>
    </location>
</feature>
<dbReference type="InterPro" id="IPR000421">
    <property type="entry name" value="FA58C"/>
</dbReference>
<dbReference type="Gene3D" id="2.60.120.260">
    <property type="entry name" value="Galactose-binding domain-like"/>
    <property type="match status" value="1"/>
</dbReference>
<feature type="region of interest" description="Disordered" evidence="8">
    <location>
        <begin position="1427"/>
        <end position="1456"/>
    </location>
</feature>
<comment type="caution">
    <text evidence="11">The sequence shown here is derived from an EMBL/GenBank/DDBJ whole genome shotgun (WGS) entry which is preliminary data.</text>
</comment>
<dbReference type="InterPro" id="IPR008928">
    <property type="entry name" value="6-hairpin_glycosidase_sf"/>
</dbReference>
<dbReference type="InterPro" id="IPR001650">
    <property type="entry name" value="Helicase_C-like"/>
</dbReference>
<sequence>MAALLAIAALAAASPLQKRALDTDALAKQYFGNDAPWYQDRIPYFECSDKKIQDVFYYRWKIFRAHQRDTGIRGYVSTEFLEDVGWQLEPWATLNDATGFHLGEGQWLRDRRFADDYINNHMYNGGNDRHFTDWMEQSVWRRYTVDGDAESLTTHLTDMINLYNEWDDAFDDSKGLYWREPLADATEYTISSIDASGGEDGFTGGEAFRPSINSYMWANARAIADTARVAGQDDVAMDFDQRAATLKDRFQTSIWNTSLEHFIDRYYVDNEYVNYWDPIRGRELVGLVPWMFGMPDDNSTYSAAWKHLLDTEELRGSGGMRTVEPSYEYYMRQYRYATVMGVPQLECQWNGPVWPYQTTQVLYGMANLLNDYNQTVISRSDYVDELRRYTDLHYVNGTDLLDLQEDYNPDDDGTVRVGLPRSDHYFHSGYNDLIISGLVGLRPRADDTIEVNPLIPEGSDITSFRLQDILYHGRSIAIEWGSSGLHLEVDGETVASSPTMGRLTASISSAPAPEITRPMAKSIQLVRGEYPLGSASSGNETENVHDAIDGRTWFFPELPHGWDSEAQNKTSDQWYEIDFGNQTEVTSCELALFVDGGDYVLPSHYEIQVPSSDGSWSALWQQDMPELIANGVTTIEGDAVETQVLRLAFTQEAGKRPTQALTNDDLPWLAVNGHRRLSEASTKIHAALSRERTGCEERSAEVAQKWVSPSERLSTQKAMIYRQFKTKPTISSNTVLFMLAASSNPSPSTSNLSSLGRFIKTALATKLIATEQRTMPKFVPRDRKQRRLPKQQQDGTDTNSEELVPETKSERDARRAKLTADLRDQQPQSKISSKKRKRLDKYVDSKLKKEENLELLKKLAAHKVDTSLLQSSKKLGRAGETKRERFSRALQEQAAGIGDHDDVLLEQRPEAPPQDASSDEDEESAAEEATEAAPVPAPEKPALSFGGGLKRPLDVGEDGRPVIKKRKRRKKEKPSFTQPHYEDQASSDDGFGQEDDKAGAEDGSEDEWGGFSDNGDAQEDVASDDGGSDISSEAEGTSDEASDDDSEGDDEEDNEDDEDDADSESLPSVASDRKERVSAFKQWADSQRNTALDFTPSAPLATSAQIDEKVKANFRPREPSPDPMLVASTTQTNGERTSRPAAAITIPRDDEIQEARMQLPVVQEEQKIMEAVHSNPIIIVCGATGSGKTTQVPQMMFESGYGSHVGEQTTNEAAGMQSKGMIGVTQPRRVAAVSVAERVATELGGSYKGRVAHQVRYDTNVSRDTAMKFMTDGILLREISQDFILSKYSSIVLDEAHERSVNTDILIGMLSRIVRLRSELAREQPEKYYPLKLVIMSATLRVSDFAENPRLFRGGAPPIVQAEGRQFPVEVHWSRKTQRDFVSEAVSKVARGHRKLPPGSMLVFLTSQNEIQVTAKRLKEKLGGANNATYGFGKAKEEAKHRPLEADDFEDDDARRNNDYLEGEEDADSDSEPEITGLDSEADDAEFNIAEEESHFGPRDRGVLKPHILPLYAALPSAQQLKVFQPPPPGHRLIVLATNVAETSLTIPGVRYVFDSGRAKEKRYDLSTGVQTFEIDWISKASASQRAGRAGRTGPGHVYRLYSSAVYEQFFAEHTVPEILRTPLESTVLQLKAMDIDNVVNFPFPTSPDTSQLAQAERLLKNLGAISERDGTITERGSEMMGYPVSPRFAKMLILAKMNGILDLAVAVVAGLAVGDLFIQEAQAANEDAVGDDADSTDDDDSDAETRREKRQMQTAAQTAARKRHQAFTSAQAKLARRDDKSDVAKLLTAVAVHAEKSGKDQPMSAASTFCEEFFLREKGMSEVQQLRRQLQNIVSARQAASAPNAAGNFQDVLPKPTDKDLARLNQIVAAGFLDQIAIRADLLPSASETISAFGRKPRRALEVPYQTLIPSAEIDRSLAPQEQELQRSVFIHSSSVLAKLTVSEMPKFIVYSHLSRASAPSTTISSSGKVARTRMHPLTAIEEGKVLANLAEGTPLLEFGKPLGKIEELGGSMSTRRQCLVSVALKAPTGSASWPLTAWKVVQRRGKRDWEVEKVVGR</sequence>
<feature type="compositionally biased region" description="Basic residues" evidence="8">
    <location>
        <begin position="962"/>
        <end position="972"/>
    </location>
</feature>
<dbReference type="GO" id="GO:0005730">
    <property type="term" value="C:nucleolus"/>
    <property type="evidence" value="ECO:0007669"/>
    <property type="project" value="TreeGrafter"/>
</dbReference>
<dbReference type="CDD" id="cd18791">
    <property type="entry name" value="SF2_C_RHA"/>
    <property type="match status" value="1"/>
</dbReference>
<dbReference type="Gene3D" id="1.50.10.10">
    <property type="match status" value="1"/>
</dbReference>
<keyword evidence="6" id="KW-0067">ATP-binding</keyword>
<dbReference type="SMART" id="SM00847">
    <property type="entry name" value="HA2"/>
    <property type="match status" value="1"/>
</dbReference>
<dbReference type="InterPro" id="IPR011709">
    <property type="entry name" value="DEAD-box_helicase_OB_fold"/>
</dbReference>
<evidence type="ECO:0000256" key="4">
    <source>
        <dbReference type="ARBA" id="ARBA00022801"/>
    </source>
</evidence>
<dbReference type="GO" id="GO:0005524">
    <property type="term" value="F:ATP binding"/>
    <property type="evidence" value="ECO:0007669"/>
    <property type="project" value="UniProtKB-KW"/>
</dbReference>
<dbReference type="SMART" id="SM00487">
    <property type="entry name" value="DEXDc"/>
    <property type="match status" value="1"/>
</dbReference>
<feature type="region of interest" description="Disordered" evidence="8">
    <location>
        <begin position="1113"/>
        <end position="1139"/>
    </location>
</feature>
<feature type="region of interest" description="Disordered" evidence="8">
    <location>
        <begin position="773"/>
        <end position="840"/>
    </location>
</feature>
<dbReference type="GO" id="GO:0000462">
    <property type="term" value="P:maturation of SSU-rRNA from tricistronic rRNA transcript (SSU-rRNA, 5.8S rRNA, LSU-rRNA)"/>
    <property type="evidence" value="ECO:0007669"/>
    <property type="project" value="TreeGrafter"/>
</dbReference>
<keyword evidence="4" id="KW-0378">Hydrolase</keyword>
<proteinExistence type="inferred from homology"/>
<feature type="compositionally biased region" description="Acidic residues" evidence="8">
    <location>
        <begin position="1036"/>
        <end position="1063"/>
    </location>
</feature>
<dbReference type="Pfam" id="PF00271">
    <property type="entry name" value="Helicase_C"/>
    <property type="match status" value="1"/>
</dbReference>
<evidence type="ECO:0000313" key="12">
    <source>
        <dbReference type="EMBL" id="RMY27261.1"/>
    </source>
</evidence>
<gene>
    <name evidence="12" type="ORF">D0866_10274</name>
    <name evidence="11" type="ORF">D0867_11006</name>
</gene>
<evidence type="ECO:0000256" key="6">
    <source>
        <dbReference type="ARBA" id="ARBA00022840"/>
    </source>
</evidence>
<protein>
    <recommendedName>
        <fullName evidence="2">RNA helicase</fullName>
        <ecNumber evidence="2">3.6.4.13</ecNumber>
    </recommendedName>
</protein>
<dbReference type="SUPFAM" id="SSF52540">
    <property type="entry name" value="P-loop containing nucleoside triphosphate hydrolases"/>
    <property type="match status" value="1"/>
</dbReference>
<accession>A0A3M6YHV0</accession>
<dbReference type="SUPFAM" id="SSF49785">
    <property type="entry name" value="Galactose-binding domain-like"/>
    <property type="match status" value="1"/>
</dbReference>
<dbReference type="PROSITE" id="PS51194">
    <property type="entry name" value="HELICASE_CTER"/>
    <property type="match status" value="1"/>
</dbReference>
<dbReference type="Gene3D" id="3.40.50.300">
    <property type="entry name" value="P-loop containing nucleotide triphosphate hydrolases"/>
    <property type="match status" value="2"/>
</dbReference>
<evidence type="ECO:0000256" key="2">
    <source>
        <dbReference type="ARBA" id="ARBA00012552"/>
    </source>
</evidence>
<reference evidence="13 14" key="1">
    <citation type="journal article" date="2018" name="BMC Genomics">
        <title>Genomic evidence for intraspecific hybridization in a clonal and extremely halotolerant yeast.</title>
        <authorList>
            <person name="Gostincar C."/>
            <person name="Stajich J.E."/>
            <person name="Zupancic J."/>
            <person name="Zalar P."/>
            <person name="Gunde-Cimerman N."/>
        </authorList>
    </citation>
    <scope>NUCLEOTIDE SEQUENCE [LARGE SCALE GENOMIC DNA]</scope>
    <source>
        <strain evidence="12 14">EXF-6651</strain>
        <strain evidence="11 13">EXF-6669</strain>
    </source>
</reference>
<dbReference type="VEuPathDB" id="FungiDB:BTJ68_10175"/>
<dbReference type="Pfam" id="PF07717">
    <property type="entry name" value="OB_NTP_bind"/>
    <property type="match status" value="1"/>
</dbReference>
<dbReference type="GO" id="GO:0003724">
    <property type="term" value="F:RNA helicase activity"/>
    <property type="evidence" value="ECO:0007669"/>
    <property type="project" value="UniProtKB-EC"/>
</dbReference>
<dbReference type="GO" id="GO:0003723">
    <property type="term" value="F:RNA binding"/>
    <property type="evidence" value="ECO:0007669"/>
    <property type="project" value="TreeGrafter"/>
</dbReference>
<dbReference type="Proteomes" id="UP000271337">
    <property type="component" value="Unassembled WGS sequence"/>
</dbReference>
<feature type="compositionally biased region" description="Basic and acidic residues" evidence="8">
    <location>
        <begin position="898"/>
        <end position="909"/>
    </location>
</feature>
<dbReference type="OrthoDB" id="5382128at2759"/>
<dbReference type="CDD" id="cd17982">
    <property type="entry name" value="DEXHc_DHX37"/>
    <property type="match status" value="1"/>
</dbReference>
<dbReference type="EMBL" id="QWIL01001502">
    <property type="protein sequence ID" value="RMY02549.1"/>
    <property type="molecule type" value="Genomic_DNA"/>
</dbReference>
<dbReference type="Proteomes" id="UP000276864">
    <property type="component" value="Unassembled WGS sequence"/>
</dbReference>
<feature type="compositionally biased region" description="Acidic residues" evidence="8">
    <location>
        <begin position="1016"/>
        <end position="1027"/>
    </location>
</feature>
<dbReference type="PROSITE" id="PS51192">
    <property type="entry name" value="HELICASE_ATP_BIND_1"/>
    <property type="match status" value="1"/>
</dbReference>
<evidence type="ECO:0000256" key="3">
    <source>
        <dbReference type="ARBA" id="ARBA00022741"/>
    </source>
</evidence>
<feature type="domain" description="Helicase ATP-binding" evidence="9">
    <location>
        <begin position="1169"/>
        <end position="1358"/>
    </location>
</feature>
<dbReference type="Pfam" id="PF22422">
    <property type="entry name" value="MGH1-like_GH"/>
    <property type="match status" value="1"/>
</dbReference>
<dbReference type="FunFam" id="3.40.50.300:FF:000637">
    <property type="entry name" value="ATP-dependent RNA helicase DHX37/DHR1"/>
    <property type="match status" value="1"/>
</dbReference>
<feature type="compositionally biased region" description="Basic and acidic residues" evidence="8">
    <location>
        <begin position="951"/>
        <end position="961"/>
    </location>
</feature>
<dbReference type="GO" id="GO:1990904">
    <property type="term" value="C:ribonucleoprotein complex"/>
    <property type="evidence" value="ECO:0007669"/>
    <property type="project" value="UniProtKB-ARBA"/>
</dbReference>
<dbReference type="PANTHER" id="PTHR18934">
    <property type="entry name" value="ATP-DEPENDENT RNA HELICASE"/>
    <property type="match status" value="1"/>
</dbReference>
<comment type="similarity">
    <text evidence="1">Belongs to the DEAD box helicase family. DEAH subfamily.</text>
</comment>
<evidence type="ECO:0000259" key="10">
    <source>
        <dbReference type="PROSITE" id="PS51194"/>
    </source>
</evidence>
<evidence type="ECO:0000313" key="11">
    <source>
        <dbReference type="EMBL" id="RMY02549.1"/>
    </source>
</evidence>